<feature type="compositionally biased region" description="Basic residues" evidence="1">
    <location>
        <begin position="151"/>
        <end position="161"/>
    </location>
</feature>
<feature type="region of interest" description="Disordered" evidence="1">
    <location>
        <begin position="151"/>
        <end position="182"/>
    </location>
</feature>
<dbReference type="AlphaFoldDB" id="A0A139HCN1"/>
<proteinExistence type="predicted"/>
<sequence>MNSSSSITSPNTAVTSIEQPDPIHKAVGSTWLAPYNRQRWPVVLCDEKEPPRAFIATRPKDSSLRPAILLGKHKYIWVNEVYLDQYIPRSDYLDGITPFSPEDIQPNDDERTKNEKLRHIAFRREAPMMEQNVFWNNFVLQQWAARKVKKQMATGRKRKRASITPNSSLPLRHDSAREDSSKSVEVIEIDDRTDSGGEVSSHESVYGTHSCHIIVGQTKKSYVLHQKYLRGCDYLLALREKNGHSGGYLIDLSNEQRAIERRLSPKDFELVVHFMSARDIGPKYVNAPDDPPRISKEDSMPKQKTKWAEKLVYAFIAASKVQFEEMQEVIHDKLKTLSPLESPGICIIARAVAYMGPPENDTERELARFVIEHITEYFWKIAREQGSSLQRILEESDELRSAVYENLIQNSMAGKQGFD</sequence>
<evidence type="ECO:0008006" key="4">
    <source>
        <dbReference type="Google" id="ProtNLM"/>
    </source>
</evidence>
<comment type="caution">
    <text evidence="2">The sequence shown here is derived from an EMBL/GenBank/DDBJ whole genome shotgun (WGS) entry which is preliminary data.</text>
</comment>
<dbReference type="Proteomes" id="UP000070133">
    <property type="component" value="Unassembled WGS sequence"/>
</dbReference>
<gene>
    <name evidence="2" type="ORF">AC578_7030</name>
</gene>
<feature type="region of interest" description="Disordered" evidence="1">
    <location>
        <begin position="1"/>
        <end position="20"/>
    </location>
</feature>
<feature type="compositionally biased region" description="Basic and acidic residues" evidence="1">
    <location>
        <begin position="171"/>
        <end position="182"/>
    </location>
</feature>
<evidence type="ECO:0000256" key="1">
    <source>
        <dbReference type="SAM" id="MobiDB-lite"/>
    </source>
</evidence>
<reference evidence="2 3" key="1">
    <citation type="submission" date="2015-07" db="EMBL/GenBank/DDBJ databases">
        <title>Comparative genomics of the Sigatoka disease complex on banana suggests a link between parallel evolutionary changes in Pseudocercospora fijiensis and Pseudocercospora eumusae and increased virulence on the banana host.</title>
        <authorList>
            <person name="Chang T.-C."/>
            <person name="Salvucci A."/>
            <person name="Crous P.W."/>
            <person name="Stergiopoulos I."/>
        </authorList>
    </citation>
    <scope>NUCLEOTIDE SEQUENCE [LARGE SCALE GENOMIC DNA]</scope>
    <source>
        <strain evidence="2 3">CBS 114824</strain>
    </source>
</reference>
<dbReference type="EMBL" id="LFZN01000078">
    <property type="protein sequence ID" value="KXT00187.1"/>
    <property type="molecule type" value="Genomic_DNA"/>
</dbReference>
<feature type="compositionally biased region" description="Polar residues" evidence="1">
    <location>
        <begin position="1"/>
        <end position="18"/>
    </location>
</feature>
<evidence type="ECO:0000313" key="2">
    <source>
        <dbReference type="EMBL" id="KXT00187.1"/>
    </source>
</evidence>
<evidence type="ECO:0000313" key="3">
    <source>
        <dbReference type="Proteomes" id="UP000070133"/>
    </source>
</evidence>
<organism evidence="2 3">
    <name type="scientific">Pseudocercospora eumusae</name>
    <dbReference type="NCBI Taxonomy" id="321146"/>
    <lineage>
        <taxon>Eukaryota</taxon>
        <taxon>Fungi</taxon>
        <taxon>Dikarya</taxon>
        <taxon>Ascomycota</taxon>
        <taxon>Pezizomycotina</taxon>
        <taxon>Dothideomycetes</taxon>
        <taxon>Dothideomycetidae</taxon>
        <taxon>Mycosphaerellales</taxon>
        <taxon>Mycosphaerellaceae</taxon>
        <taxon>Pseudocercospora</taxon>
    </lineage>
</organism>
<dbReference type="OrthoDB" id="3825471at2759"/>
<keyword evidence="3" id="KW-1185">Reference proteome</keyword>
<accession>A0A139HCN1</accession>
<name>A0A139HCN1_9PEZI</name>
<protein>
    <recommendedName>
        <fullName evidence="4">BTB domain-containing protein</fullName>
    </recommendedName>
</protein>